<keyword evidence="2" id="KW-0496">Mitochondrion</keyword>
<dbReference type="Gene3D" id="1.10.10.140">
    <property type="entry name" value="Cytochrome c oxidase, subunit VIb"/>
    <property type="match status" value="1"/>
</dbReference>
<organism evidence="4 5">
    <name type="scientific">Leptotrombidium deliense</name>
    <dbReference type="NCBI Taxonomy" id="299467"/>
    <lineage>
        <taxon>Eukaryota</taxon>
        <taxon>Metazoa</taxon>
        <taxon>Ecdysozoa</taxon>
        <taxon>Arthropoda</taxon>
        <taxon>Chelicerata</taxon>
        <taxon>Arachnida</taxon>
        <taxon>Acari</taxon>
        <taxon>Acariformes</taxon>
        <taxon>Trombidiformes</taxon>
        <taxon>Prostigmata</taxon>
        <taxon>Anystina</taxon>
        <taxon>Parasitengona</taxon>
        <taxon>Trombiculoidea</taxon>
        <taxon>Trombiculidae</taxon>
        <taxon>Leptotrombidium</taxon>
    </lineage>
</organism>
<dbReference type="SUPFAM" id="SSF47694">
    <property type="entry name" value="Cytochrome c oxidase subunit h"/>
    <property type="match status" value="1"/>
</dbReference>
<evidence type="ECO:0000256" key="2">
    <source>
        <dbReference type="ARBA" id="ARBA00023128"/>
    </source>
</evidence>
<dbReference type="EMBL" id="NCKV01002311">
    <property type="protein sequence ID" value="RWS27022.1"/>
    <property type="molecule type" value="Genomic_DNA"/>
</dbReference>
<sequence length="74" mass="9255">MSYPTKESREKCWNSRDRYWYCLDNETEDKCKSLRNEFEKCCPQTWVKHFDRKRDYLKFQEKIESEGYDPLKKS</sequence>
<dbReference type="InterPro" id="IPR036549">
    <property type="entry name" value="CX6/COA6-like_sf"/>
</dbReference>
<dbReference type="Proteomes" id="UP000288716">
    <property type="component" value="Unassembled WGS sequence"/>
</dbReference>
<protein>
    <submittedName>
        <fullName evidence="4">Cytochrome C oxidase: subunit VIb/COX12-like protein</fullName>
    </submittedName>
</protein>
<keyword evidence="5" id="KW-1185">Reference proteome</keyword>
<dbReference type="InterPro" id="IPR042289">
    <property type="entry name" value="COA6"/>
</dbReference>
<evidence type="ECO:0000256" key="1">
    <source>
        <dbReference type="ARBA" id="ARBA00004173"/>
    </source>
</evidence>
<evidence type="ECO:0000313" key="5">
    <source>
        <dbReference type="Proteomes" id="UP000288716"/>
    </source>
</evidence>
<comment type="caution">
    <text evidence="4">The sequence shown here is derived from an EMBL/GenBank/DDBJ whole genome shotgun (WGS) entry which is preliminary data.</text>
</comment>
<gene>
    <name evidence="4" type="ORF">B4U80_11141</name>
</gene>
<dbReference type="AlphaFoldDB" id="A0A443SHQ7"/>
<dbReference type="OrthoDB" id="16284at2759"/>
<dbReference type="GO" id="GO:0008535">
    <property type="term" value="P:respiratory chain complex IV assembly"/>
    <property type="evidence" value="ECO:0007669"/>
    <property type="project" value="InterPro"/>
</dbReference>
<name>A0A443SHQ7_9ACAR</name>
<evidence type="ECO:0000313" key="4">
    <source>
        <dbReference type="EMBL" id="RWS27022.1"/>
    </source>
</evidence>
<dbReference type="PANTHER" id="PTHR46690">
    <property type="entry name" value="CYTOCHROME C OXIDASE ASSEMBLY FACTOR 6 HOMOLOG"/>
    <property type="match status" value="1"/>
</dbReference>
<keyword evidence="3" id="KW-1015">Disulfide bond</keyword>
<dbReference type="PANTHER" id="PTHR46690:SF1">
    <property type="entry name" value="CYTOCHROME C OXIDASE ASSEMBLY FACTOR 6 HOMOLOG"/>
    <property type="match status" value="1"/>
</dbReference>
<evidence type="ECO:0000256" key="3">
    <source>
        <dbReference type="ARBA" id="ARBA00023157"/>
    </source>
</evidence>
<dbReference type="InterPro" id="IPR048280">
    <property type="entry name" value="COX6B-like"/>
</dbReference>
<dbReference type="VEuPathDB" id="VectorBase:LDEU005017"/>
<dbReference type="STRING" id="299467.A0A443SHQ7"/>
<dbReference type="Pfam" id="PF02297">
    <property type="entry name" value="COX6B"/>
    <property type="match status" value="1"/>
</dbReference>
<accession>A0A443SHQ7</accession>
<dbReference type="GO" id="GO:0005739">
    <property type="term" value="C:mitochondrion"/>
    <property type="evidence" value="ECO:0007669"/>
    <property type="project" value="UniProtKB-SubCell"/>
</dbReference>
<reference evidence="4 5" key="1">
    <citation type="journal article" date="2018" name="Gigascience">
        <title>Genomes of trombidid mites reveal novel predicted allergens and laterally-transferred genes associated with secondary metabolism.</title>
        <authorList>
            <person name="Dong X."/>
            <person name="Chaisiri K."/>
            <person name="Xia D."/>
            <person name="Armstrong S.D."/>
            <person name="Fang Y."/>
            <person name="Donnelly M.J."/>
            <person name="Kadowaki T."/>
            <person name="McGarry J.W."/>
            <person name="Darby A.C."/>
            <person name="Makepeace B.L."/>
        </authorList>
    </citation>
    <scope>NUCLEOTIDE SEQUENCE [LARGE SCALE GENOMIC DNA]</scope>
    <source>
        <strain evidence="4">UoL-UT</strain>
    </source>
</reference>
<proteinExistence type="predicted"/>
<comment type="subcellular location">
    <subcellularLocation>
        <location evidence="1">Mitochondrion</location>
    </subcellularLocation>
</comment>
<dbReference type="GO" id="GO:0042775">
    <property type="term" value="P:mitochondrial ATP synthesis coupled electron transport"/>
    <property type="evidence" value="ECO:0007669"/>
    <property type="project" value="TreeGrafter"/>
</dbReference>